<accession>A0A1F7U6E5</accession>
<dbReference type="EMBL" id="MGDZ01000018">
    <property type="protein sequence ID" value="OGL73826.1"/>
    <property type="molecule type" value="Genomic_DNA"/>
</dbReference>
<dbReference type="STRING" id="1802391.A3D72_00170"/>
<protein>
    <recommendedName>
        <fullName evidence="3">30S ribosomal protein S21</fullName>
    </recommendedName>
</protein>
<organism evidence="1 2">
    <name type="scientific">Candidatus Uhrbacteria bacterium RIFCSPHIGHO2_02_FULL_57_19</name>
    <dbReference type="NCBI Taxonomy" id="1802391"/>
    <lineage>
        <taxon>Bacteria</taxon>
        <taxon>Candidatus Uhriibacteriota</taxon>
    </lineage>
</organism>
<comment type="caution">
    <text evidence="1">The sequence shown here is derived from an EMBL/GenBank/DDBJ whole genome shotgun (WGS) entry which is preliminary data.</text>
</comment>
<dbReference type="Gene3D" id="1.20.5.1150">
    <property type="entry name" value="Ribosomal protein S8"/>
    <property type="match status" value="1"/>
</dbReference>
<evidence type="ECO:0008006" key="3">
    <source>
        <dbReference type="Google" id="ProtNLM"/>
    </source>
</evidence>
<reference evidence="1 2" key="1">
    <citation type="journal article" date="2016" name="Nat. Commun.">
        <title>Thousands of microbial genomes shed light on interconnected biogeochemical processes in an aquifer system.</title>
        <authorList>
            <person name="Anantharaman K."/>
            <person name="Brown C.T."/>
            <person name="Hug L.A."/>
            <person name="Sharon I."/>
            <person name="Castelle C.J."/>
            <person name="Probst A.J."/>
            <person name="Thomas B.C."/>
            <person name="Singh A."/>
            <person name="Wilkins M.J."/>
            <person name="Karaoz U."/>
            <person name="Brodie E.L."/>
            <person name="Williams K.H."/>
            <person name="Hubbard S.S."/>
            <person name="Banfield J.F."/>
        </authorList>
    </citation>
    <scope>NUCLEOTIDE SEQUENCE [LARGE SCALE GENOMIC DNA]</scope>
</reference>
<sequence length="67" mass="8228">MLRRFSRRIQLSGRLIQAKKVRYYESPQTKREIRSSAIHRAKVRKTRDYLLRSGKLKEEDLQRGRRR</sequence>
<name>A0A1F7U6E5_9BACT</name>
<gene>
    <name evidence="1" type="ORF">A3D72_00170</name>
</gene>
<dbReference type="Proteomes" id="UP000176303">
    <property type="component" value="Unassembled WGS sequence"/>
</dbReference>
<evidence type="ECO:0000313" key="2">
    <source>
        <dbReference type="Proteomes" id="UP000176303"/>
    </source>
</evidence>
<dbReference type="AlphaFoldDB" id="A0A1F7U6E5"/>
<proteinExistence type="predicted"/>
<evidence type="ECO:0000313" key="1">
    <source>
        <dbReference type="EMBL" id="OGL73826.1"/>
    </source>
</evidence>
<dbReference type="InterPro" id="IPR038380">
    <property type="entry name" value="Ribosomal_bS21_sf"/>
</dbReference>